<protein>
    <submittedName>
        <fullName evidence="3">Short-chain dehydrogenase</fullName>
    </submittedName>
</protein>
<dbReference type="RefSeq" id="WP_065036311.1">
    <property type="nucleotide sequence ID" value="NZ_LZLR01000139.1"/>
</dbReference>
<dbReference type="InterPro" id="IPR002347">
    <property type="entry name" value="SDR_fam"/>
</dbReference>
<dbReference type="InterPro" id="IPR036291">
    <property type="entry name" value="NAD(P)-bd_dom_sf"/>
</dbReference>
<dbReference type="Gene3D" id="3.40.50.720">
    <property type="entry name" value="NAD(P)-binding Rossmann-like Domain"/>
    <property type="match status" value="1"/>
</dbReference>
<dbReference type="CDD" id="cd05233">
    <property type="entry name" value="SDR_c"/>
    <property type="match status" value="1"/>
</dbReference>
<dbReference type="NCBIfam" id="NF005878">
    <property type="entry name" value="PRK07825.1"/>
    <property type="match status" value="1"/>
</dbReference>
<dbReference type="PRINTS" id="PR00081">
    <property type="entry name" value="GDHRDH"/>
</dbReference>
<dbReference type="EMBL" id="LZLR01000139">
    <property type="protein sequence ID" value="OBK20144.1"/>
    <property type="molecule type" value="Genomic_DNA"/>
</dbReference>
<sequence length="276" mass="28809">MTSQSVAGKVVAVTGGARGIGLAIATALHAAGAKVAVGDIDEATAKQEGERLGLAVSRRLDVTDRASFSEFLDAVENELGPLDVLVNNAGVIAVGSAVEEDDAVTRRLFDVNVHGVILGTKLATKRMLPRHSGHVVNIGSLGSVVPTEGIATYCATKHAVLGYTDAVRMENHGSGVNFTVIMPTLTNTEMVAGVGHAKGFKNAEPSDVARAVVNVIARPEPRVAIPRSLGATVWAQRLMPQAVAEALGRALGTGRIFTSDLERDKRQAYARRTGTS</sequence>
<evidence type="ECO:0000256" key="2">
    <source>
        <dbReference type="RuleBase" id="RU000363"/>
    </source>
</evidence>
<dbReference type="Pfam" id="PF00106">
    <property type="entry name" value="adh_short"/>
    <property type="match status" value="1"/>
</dbReference>
<dbReference type="InterPro" id="IPR020904">
    <property type="entry name" value="Sc_DH/Rdtase_CS"/>
</dbReference>
<name>A0A1A3NGG3_MYCAS</name>
<dbReference type="AlphaFoldDB" id="A0A1A3NGG3"/>
<evidence type="ECO:0000256" key="1">
    <source>
        <dbReference type="ARBA" id="ARBA00006484"/>
    </source>
</evidence>
<evidence type="ECO:0000313" key="3">
    <source>
        <dbReference type="EMBL" id="OBK20144.1"/>
    </source>
</evidence>
<dbReference type="PANTHER" id="PTHR24322:SF748">
    <property type="entry name" value="FI23927P1-RELATED"/>
    <property type="match status" value="1"/>
</dbReference>
<dbReference type="PANTHER" id="PTHR24322">
    <property type="entry name" value="PKSB"/>
    <property type="match status" value="1"/>
</dbReference>
<dbReference type="Proteomes" id="UP000093819">
    <property type="component" value="Unassembled WGS sequence"/>
</dbReference>
<reference evidence="3 4" key="1">
    <citation type="submission" date="2016-06" db="EMBL/GenBank/DDBJ databases">
        <authorList>
            <person name="Kjaerup R.B."/>
            <person name="Dalgaard T.S."/>
            <person name="Juul-Madsen H.R."/>
        </authorList>
    </citation>
    <scope>NUCLEOTIDE SEQUENCE [LARGE SCALE GENOMIC DNA]</scope>
    <source>
        <strain evidence="3 4">1245335.1</strain>
    </source>
</reference>
<proteinExistence type="inferred from homology"/>
<dbReference type="SUPFAM" id="SSF51735">
    <property type="entry name" value="NAD(P)-binding Rossmann-fold domains"/>
    <property type="match status" value="1"/>
</dbReference>
<organism evidence="3 4">
    <name type="scientific">Mycobacterium asiaticum</name>
    <dbReference type="NCBI Taxonomy" id="1790"/>
    <lineage>
        <taxon>Bacteria</taxon>
        <taxon>Bacillati</taxon>
        <taxon>Actinomycetota</taxon>
        <taxon>Actinomycetes</taxon>
        <taxon>Mycobacteriales</taxon>
        <taxon>Mycobacteriaceae</taxon>
        <taxon>Mycobacterium</taxon>
    </lineage>
</organism>
<dbReference type="OrthoDB" id="9775296at2"/>
<accession>A0A1A3NGG3</accession>
<comment type="caution">
    <text evidence="3">The sequence shown here is derived from an EMBL/GenBank/DDBJ whole genome shotgun (WGS) entry which is preliminary data.</text>
</comment>
<dbReference type="PRINTS" id="PR00080">
    <property type="entry name" value="SDRFAMILY"/>
</dbReference>
<dbReference type="GO" id="GO:0005811">
    <property type="term" value="C:lipid droplet"/>
    <property type="evidence" value="ECO:0007669"/>
    <property type="project" value="TreeGrafter"/>
</dbReference>
<comment type="similarity">
    <text evidence="1 2">Belongs to the short-chain dehydrogenases/reductases (SDR) family.</text>
</comment>
<dbReference type="PROSITE" id="PS00061">
    <property type="entry name" value="ADH_SHORT"/>
    <property type="match status" value="1"/>
</dbReference>
<evidence type="ECO:0000313" key="4">
    <source>
        <dbReference type="Proteomes" id="UP000093819"/>
    </source>
</evidence>
<gene>
    <name evidence="3" type="ORF">A5635_25435</name>
</gene>
<dbReference type="GO" id="GO:0016616">
    <property type="term" value="F:oxidoreductase activity, acting on the CH-OH group of donors, NAD or NADP as acceptor"/>
    <property type="evidence" value="ECO:0007669"/>
    <property type="project" value="TreeGrafter"/>
</dbReference>